<dbReference type="GeneID" id="20242174"/>
<proteinExistence type="predicted"/>
<dbReference type="KEGG" id="lgi:LOTGIDRAFT_172751"/>
<feature type="transmembrane region" description="Helical" evidence="2">
    <location>
        <begin position="72"/>
        <end position="96"/>
    </location>
</feature>
<evidence type="ECO:0000313" key="3">
    <source>
        <dbReference type="EMBL" id="ESP01122.1"/>
    </source>
</evidence>
<dbReference type="AlphaFoldDB" id="V4B566"/>
<dbReference type="RefSeq" id="XP_009048172.1">
    <property type="nucleotide sequence ID" value="XM_009049924.1"/>
</dbReference>
<dbReference type="CTD" id="20242174"/>
<evidence type="ECO:0000256" key="1">
    <source>
        <dbReference type="SAM" id="MobiDB-lite"/>
    </source>
</evidence>
<keyword evidence="2" id="KW-1133">Transmembrane helix</keyword>
<feature type="compositionally biased region" description="Low complexity" evidence="1">
    <location>
        <begin position="158"/>
        <end position="173"/>
    </location>
</feature>
<reference evidence="3 4" key="1">
    <citation type="journal article" date="2013" name="Nature">
        <title>Insights into bilaterian evolution from three spiralian genomes.</title>
        <authorList>
            <person name="Simakov O."/>
            <person name="Marletaz F."/>
            <person name="Cho S.J."/>
            <person name="Edsinger-Gonzales E."/>
            <person name="Havlak P."/>
            <person name="Hellsten U."/>
            <person name="Kuo D.H."/>
            <person name="Larsson T."/>
            <person name="Lv J."/>
            <person name="Arendt D."/>
            <person name="Savage R."/>
            <person name="Osoegawa K."/>
            <person name="de Jong P."/>
            <person name="Grimwood J."/>
            <person name="Chapman J.A."/>
            <person name="Shapiro H."/>
            <person name="Aerts A."/>
            <person name="Otillar R.P."/>
            <person name="Terry A.Y."/>
            <person name="Boore J.L."/>
            <person name="Grigoriev I.V."/>
            <person name="Lindberg D.R."/>
            <person name="Seaver E.C."/>
            <person name="Weisblat D.A."/>
            <person name="Putnam N.H."/>
            <person name="Rokhsar D.S."/>
        </authorList>
    </citation>
    <scope>NUCLEOTIDE SEQUENCE [LARGE SCALE GENOMIC DNA]</scope>
</reference>
<feature type="compositionally biased region" description="Pro residues" evidence="1">
    <location>
        <begin position="189"/>
        <end position="202"/>
    </location>
</feature>
<keyword evidence="4" id="KW-1185">Reference proteome</keyword>
<evidence type="ECO:0000256" key="2">
    <source>
        <dbReference type="SAM" id="Phobius"/>
    </source>
</evidence>
<dbReference type="HOGENOM" id="CLU_1215966_0_0_1"/>
<dbReference type="Proteomes" id="UP000030746">
    <property type="component" value="Unassembled WGS sequence"/>
</dbReference>
<gene>
    <name evidence="3" type="ORF">LOTGIDRAFT_172751</name>
</gene>
<feature type="compositionally biased region" description="Polar residues" evidence="1">
    <location>
        <begin position="203"/>
        <end position="228"/>
    </location>
</feature>
<protein>
    <submittedName>
        <fullName evidence="3">Uncharacterized protein</fullName>
    </submittedName>
</protein>
<accession>V4B566</accession>
<sequence length="228" mass="25126">MCPMISLFEKYWEQDVILGTLITVDTHIVYMDAARHIPRNINAARQVIRHMDYTPTKHTLIATLIYRKFLRLLTGAIAGIAVSALIGVGILIALIICCTCSKKRHGQIIRTGGNTGPNVTVVSSSMMQQGGMQPAYNYNNYNNQMRGPGFYPQPQPGQPIQQPIQPHNTTQPPSYSQIGQYPTSNQSYDPPPNQGASAPPPYQYTNPAGPQYPASNPSNLINVSPYQN</sequence>
<name>V4B566_LOTGI</name>
<dbReference type="EMBL" id="KB200538">
    <property type="protein sequence ID" value="ESP01122.1"/>
    <property type="molecule type" value="Genomic_DNA"/>
</dbReference>
<feature type="compositionally biased region" description="Polar residues" evidence="1">
    <location>
        <begin position="174"/>
        <end position="188"/>
    </location>
</feature>
<keyword evidence="2" id="KW-0472">Membrane</keyword>
<evidence type="ECO:0000313" key="4">
    <source>
        <dbReference type="Proteomes" id="UP000030746"/>
    </source>
</evidence>
<dbReference type="OMA" id="CCCATKS"/>
<keyword evidence="2" id="KW-0812">Transmembrane</keyword>
<feature type="region of interest" description="Disordered" evidence="1">
    <location>
        <begin position="133"/>
        <end position="228"/>
    </location>
</feature>
<organism evidence="3 4">
    <name type="scientific">Lottia gigantea</name>
    <name type="common">Giant owl limpet</name>
    <dbReference type="NCBI Taxonomy" id="225164"/>
    <lineage>
        <taxon>Eukaryota</taxon>
        <taxon>Metazoa</taxon>
        <taxon>Spiralia</taxon>
        <taxon>Lophotrochozoa</taxon>
        <taxon>Mollusca</taxon>
        <taxon>Gastropoda</taxon>
        <taxon>Patellogastropoda</taxon>
        <taxon>Lottioidea</taxon>
        <taxon>Lottiidae</taxon>
        <taxon>Lottia</taxon>
    </lineage>
</organism>